<organism evidence="1">
    <name type="scientific">Thermofilum pendens</name>
    <dbReference type="NCBI Taxonomy" id="2269"/>
    <lineage>
        <taxon>Archaea</taxon>
        <taxon>Thermoproteota</taxon>
        <taxon>Thermoprotei</taxon>
        <taxon>Thermofilales</taxon>
        <taxon>Thermofilaceae</taxon>
        <taxon>Thermofilum</taxon>
    </lineage>
</organism>
<comment type="caution">
    <text evidence="1">The sequence shown here is derived from an EMBL/GenBank/DDBJ whole genome shotgun (WGS) entry which is preliminary data.</text>
</comment>
<dbReference type="AlphaFoldDB" id="A0A7C4F9Q4"/>
<proteinExistence type="predicted"/>
<protein>
    <submittedName>
        <fullName evidence="1">4Fe-4S ferredoxin</fullName>
    </submittedName>
</protein>
<sequence>MGCEFCSFKRLTEYNAAGRRLRQVRRLLVYGSCVRDEYPEVFERVSEGRIPLSACPEAEHINIVSLKLASILARVELEEVVVLTVDGSPHCVQLHHALEEAVRVTRSNVPVQHLVIEGGEVVAVSREAVKAARYLSRVERLLK</sequence>
<accession>A0A7C4F9Q4</accession>
<evidence type="ECO:0000313" key="1">
    <source>
        <dbReference type="EMBL" id="HGI43420.1"/>
    </source>
</evidence>
<gene>
    <name evidence="1" type="ORF">ENV17_03430</name>
</gene>
<name>A0A7C4F9Q4_THEPE</name>
<reference evidence="1" key="1">
    <citation type="journal article" date="2020" name="mSystems">
        <title>Genome- and Community-Level Interaction Insights into Carbon Utilization and Element Cycling Functions of Hydrothermarchaeota in Hydrothermal Sediment.</title>
        <authorList>
            <person name="Zhou Z."/>
            <person name="Liu Y."/>
            <person name="Xu W."/>
            <person name="Pan J."/>
            <person name="Luo Z.H."/>
            <person name="Li M."/>
        </authorList>
    </citation>
    <scope>NUCLEOTIDE SEQUENCE [LARGE SCALE GENOMIC DNA]</scope>
    <source>
        <strain evidence="1">SpSt-735</strain>
    </source>
</reference>
<dbReference type="EMBL" id="DTFI01000080">
    <property type="protein sequence ID" value="HGI43420.1"/>
    <property type="molecule type" value="Genomic_DNA"/>
</dbReference>